<feature type="region of interest" description="Disordered" evidence="10">
    <location>
        <begin position="44"/>
        <end position="70"/>
    </location>
</feature>
<evidence type="ECO:0000256" key="3">
    <source>
        <dbReference type="ARBA" id="ARBA00007775"/>
    </source>
</evidence>
<keyword evidence="13" id="KW-1185">Reference proteome</keyword>
<dbReference type="GO" id="GO:0004864">
    <property type="term" value="F:protein phosphatase inhibitor activity"/>
    <property type="evidence" value="ECO:0007669"/>
    <property type="project" value="UniProtKB-KW"/>
</dbReference>
<evidence type="ECO:0000256" key="2">
    <source>
        <dbReference type="ARBA" id="ARBA00004496"/>
    </source>
</evidence>
<name>A0A146ZIH7_FUNHE</name>
<evidence type="ECO:0000256" key="1">
    <source>
        <dbReference type="ARBA" id="ARBA00002900"/>
    </source>
</evidence>
<proteinExistence type="inferred from homology"/>
<dbReference type="Ensembl" id="ENSFHET00000021916.1">
    <property type="protein sequence ID" value="ENSFHEP00000030391.1"/>
    <property type="gene ID" value="ENSFHEG00000015651.1"/>
</dbReference>
<evidence type="ECO:0000313" key="11">
    <source>
        <dbReference type="EMBL" id="JAR66163.1"/>
    </source>
</evidence>
<dbReference type="PANTHER" id="PTHR15417">
    <property type="entry name" value="PROTEIN PHOSPHATASE INHIBITOR AND DOPAMINE- AND CAMP-REGULATED NEURONAL PHOSPHOPROTEIN"/>
    <property type="match status" value="1"/>
</dbReference>
<comment type="similarity">
    <text evidence="3">Belongs to the protein phosphatase inhibitor 1 family.</text>
</comment>
<dbReference type="Proteomes" id="UP000265000">
    <property type="component" value="Unplaced"/>
</dbReference>
<keyword evidence="7" id="KW-0650">Protein phosphatase inhibitor</keyword>
<dbReference type="EMBL" id="GCES01020160">
    <property type="protein sequence ID" value="JAR66163.1"/>
    <property type="molecule type" value="Transcribed_RNA"/>
</dbReference>
<dbReference type="GeneTree" id="ENSGT00730000111283"/>
<dbReference type="PANTHER" id="PTHR15417:SF2">
    <property type="entry name" value="PROTEIN PHOSPHATASE 1 REGULATORY SUBUNIT 1B"/>
    <property type="match status" value="1"/>
</dbReference>
<feature type="compositionally biased region" description="Basic and acidic residues" evidence="10">
    <location>
        <begin position="104"/>
        <end position="114"/>
    </location>
</feature>
<accession>A0A146ZIH7</accession>
<evidence type="ECO:0000313" key="12">
    <source>
        <dbReference type="Ensembl" id="ENSFHEP00000030391.1"/>
    </source>
</evidence>
<dbReference type="STRING" id="8078.ENSFHEP00000030391"/>
<dbReference type="Pfam" id="PF05395">
    <property type="entry name" value="DARPP-32"/>
    <property type="match status" value="1"/>
</dbReference>
<evidence type="ECO:0000256" key="9">
    <source>
        <dbReference type="ARBA" id="ARBA00030254"/>
    </source>
</evidence>
<protein>
    <recommendedName>
        <fullName evidence="4">Protein phosphatase 1 regulatory subunit 1B</fullName>
    </recommendedName>
    <alternativeName>
        <fullName evidence="8">DARPP-32</fullName>
    </alternativeName>
    <alternativeName>
        <fullName evidence="9">Dopamine- and cAMP-regulated neuronal phosphoprotein</fullName>
    </alternativeName>
</protein>
<feature type="region of interest" description="Disordered" evidence="10">
    <location>
        <begin position="101"/>
        <end position="174"/>
    </location>
</feature>
<dbReference type="AlphaFoldDB" id="A0A146ZIH7"/>
<evidence type="ECO:0000313" key="13">
    <source>
        <dbReference type="Proteomes" id="UP000265000"/>
    </source>
</evidence>
<evidence type="ECO:0000256" key="10">
    <source>
        <dbReference type="SAM" id="MobiDB-lite"/>
    </source>
</evidence>
<reference evidence="11" key="1">
    <citation type="submission" date="2015-01" db="EMBL/GenBank/DDBJ databases">
        <title>EvidentialGene: Evidence-directed Construction of Complete mRNA Transcriptomes without Genomes.</title>
        <authorList>
            <person name="Gilbert D.G."/>
        </authorList>
    </citation>
    <scope>NUCLEOTIDE SEQUENCE</scope>
</reference>
<feature type="compositionally biased region" description="Basic and acidic residues" evidence="10">
    <location>
        <begin position="160"/>
        <end position="174"/>
    </location>
</feature>
<comment type="function">
    <text evidence="1">Inhibitor of protein-phosphatase 1.</text>
</comment>
<evidence type="ECO:0000256" key="4">
    <source>
        <dbReference type="ARBA" id="ARBA00020090"/>
    </source>
</evidence>
<dbReference type="OrthoDB" id="9946890at2759"/>
<reference evidence="12" key="2">
    <citation type="submission" date="2025-05" db="UniProtKB">
        <authorList>
            <consortium name="Ensembl"/>
        </authorList>
    </citation>
    <scope>IDENTIFICATION</scope>
</reference>
<comment type="subcellular location">
    <subcellularLocation>
        <location evidence="2">Cytoplasm</location>
    </subcellularLocation>
</comment>
<evidence type="ECO:0000256" key="8">
    <source>
        <dbReference type="ARBA" id="ARBA00029874"/>
    </source>
</evidence>
<sequence length="174" mass="19537">MDPLLTADPEMMEREADKDARRKIQFSVPSSVPLQLDPRQVEMIRRRRPTPATLFKLTDAPSPEEDSSSQQWVLGENGVMKAQLVHMATYQPPSLKAVQMMAEAHLKSLDREEPSSGEEEEQHDEEEKQQTALARNSREESKPLSGLCDLLGSSSVTAELYKDETTEPEEGKGE</sequence>
<dbReference type="GO" id="GO:0005737">
    <property type="term" value="C:cytoplasm"/>
    <property type="evidence" value="ECO:0007669"/>
    <property type="project" value="UniProtKB-SubCell"/>
</dbReference>
<dbReference type="GO" id="GO:0035556">
    <property type="term" value="P:intracellular signal transduction"/>
    <property type="evidence" value="ECO:0007669"/>
    <property type="project" value="TreeGrafter"/>
</dbReference>
<organism evidence="11">
    <name type="scientific">Fundulus heteroclitus</name>
    <name type="common">Killifish</name>
    <name type="synonym">Mummichog</name>
    <dbReference type="NCBI Taxonomy" id="8078"/>
    <lineage>
        <taxon>Eukaryota</taxon>
        <taxon>Metazoa</taxon>
        <taxon>Chordata</taxon>
        <taxon>Craniata</taxon>
        <taxon>Vertebrata</taxon>
        <taxon>Euteleostomi</taxon>
        <taxon>Actinopterygii</taxon>
        <taxon>Neopterygii</taxon>
        <taxon>Teleostei</taxon>
        <taxon>Neoteleostei</taxon>
        <taxon>Acanthomorphata</taxon>
        <taxon>Ovalentaria</taxon>
        <taxon>Atherinomorphae</taxon>
        <taxon>Cyprinodontiformes</taxon>
        <taxon>Fundulidae</taxon>
        <taxon>Fundulus</taxon>
    </lineage>
</organism>
<evidence type="ECO:0000256" key="5">
    <source>
        <dbReference type="ARBA" id="ARBA00022490"/>
    </source>
</evidence>
<evidence type="ECO:0000256" key="7">
    <source>
        <dbReference type="ARBA" id="ARBA00023272"/>
    </source>
</evidence>
<keyword evidence="5" id="KW-0963">Cytoplasm</keyword>
<evidence type="ECO:0000256" key="6">
    <source>
        <dbReference type="ARBA" id="ARBA00022553"/>
    </source>
</evidence>
<dbReference type="InterPro" id="IPR008466">
    <property type="entry name" value="PPP1R1A/B/C"/>
</dbReference>
<keyword evidence="6" id="KW-0597">Phosphoprotein</keyword>
<dbReference type="GeneID" id="105939953"/>
<feature type="compositionally biased region" description="Acidic residues" evidence="10">
    <location>
        <begin position="115"/>
        <end position="124"/>
    </location>
</feature>
<feature type="compositionally biased region" description="Low complexity" evidence="10">
    <location>
        <begin position="144"/>
        <end position="155"/>
    </location>
</feature>